<reference evidence="7" key="1">
    <citation type="journal article" date="2014" name="Front. Microbiol.">
        <title>High frequency of phylogenetically diverse reductive dehalogenase-homologous genes in deep subseafloor sedimentary metagenomes.</title>
        <authorList>
            <person name="Kawai M."/>
            <person name="Futagami T."/>
            <person name="Toyoda A."/>
            <person name="Takaki Y."/>
            <person name="Nishi S."/>
            <person name="Hori S."/>
            <person name="Arai W."/>
            <person name="Tsubouchi T."/>
            <person name="Morono Y."/>
            <person name="Uchiyama I."/>
            <person name="Ito T."/>
            <person name="Fujiyama A."/>
            <person name="Inagaki F."/>
            <person name="Takami H."/>
        </authorList>
    </citation>
    <scope>NUCLEOTIDE SEQUENCE</scope>
    <source>
        <strain evidence="7">Expedition CK06-06</strain>
    </source>
</reference>
<dbReference type="PANTHER" id="PTHR32196:SF72">
    <property type="entry name" value="RIBOSE IMPORT PERMEASE PROTEIN RBSC"/>
    <property type="match status" value="1"/>
</dbReference>
<keyword evidence="2" id="KW-1003">Cell membrane</keyword>
<evidence type="ECO:0000256" key="6">
    <source>
        <dbReference type="SAM" id="Phobius"/>
    </source>
</evidence>
<feature type="transmembrane region" description="Helical" evidence="6">
    <location>
        <begin position="12"/>
        <end position="35"/>
    </location>
</feature>
<comment type="subcellular location">
    <subcellularLocation>
        <location evidence="1">Cell membrane</location>
        <topology evidence="1">Multi-pass membrane protein</topology>
    </subcellularLocation>
</comment>
<name>X1GU67_9ZZZZ</name>
<evidence type="ECO:0008006" key="8">
    <source>
        <dbReference type="Google" id="ProtNLM"/>
    </source>
</evidence>
<dbReference type="PANTHER" id="PTHR32196">
    <property type="entry name" value="ABC TRANSPORTER PERMEASE PROTEIN YPHD-RELATED-RELATED"/>
    <property type="match status" value="1"/>
</dbReference>
<evidence type="ECO:0000256" key="2">
    <source>
        <dbReference type="ARBA" id="ARBA00022475"/>
    </source>
</evidence>
<dbReference type="CDD" id="cd06579">
    <property type="entry name" value="TM_PBP1_transp_AraH_like"/>
    <property type="match status" value="1"/>
</dbReference>
<accession>X1GU67</accession>
<protein>
    <recommendedName>
        <fullName evidence="8">ABC transporter permease</fullName>
    </recommendedName>
</protein>
<feature type="transmembrane region" description="Helical" evidence="6">
    <location>
        <begin position="132"/>
        <end position="158"/>
    </location>
</feature>
<dbReference type="InterPro" id="IPR001851">
    <property type="entry name" value="ABC_transp_permease"/>
</dbReference>
<proteinExistence type="predicted"/>
<feature type="transmembrane region" description="Helical" evidence="6">
    <location>
        <begin position="47"/>
        <end position="78"/>
    </location>
</feature>
<evidence type="ECO:0000256" key="1">
    <source>
        <dbReference type="ARBA" id="ARBA00004651"/>
    </source>
</evidence>
<keyword evidence="4 6" id="KW-1133">Transmembrane helix</keyword>
<dbReference type="Pfam" id="PF02653">
    <property type="entry name" value="BPD_transp_2"/>
    <property type="match status" value="1"/>
</dbReference>
<dbReference type="GO" id="GO:0022857">
    <property type="term" value="F:transmembrane transporter activity"/>
    <property type="evidence" value="ECO:0007669"/>
    <property type="project" value="InterPro"/>
</dbReference>
<evidence type="ECO:0000313" key="7">
    <source>
        <dbReference type="EMBL" id="GAH60717.1"/>
    </source>
</evidence>
<dbReference type="AlphaFoldDB" id="X1GU67"/>
<dbReference type="GO" id="GO:0005886">
    <property type="term" value="C:plasma membrane"/>
    <property type="evidence" value="ECO:0007669"/>
    <property type="project" value="UniProtKB-SubCell"/>
</dbReference>
<evidence type="ECO:0000256" key="3">
    <source>
        <dbReference type="ARBA" id="ARBA00022692"/>
    </source>
</evidence>
<gene>
    <name evidence="7" type="ORF">S03H2_33152</name>
</gene>
<keyword evidence="3 6" id="KW-0812">Transmembrane</keyword>
<evidence type="ECO:0000256" key="4">
    <source>
        <dbReference type="ARBA" id="ARBA00022989"/>
    </source>
</evidence>
<comment type="caution">
    <text evidence="7">The sequence shown here is derived from an EMBL/GenBank/DDBJ whole genome shotgun (WGS) entry which is preliminary data.</text>
</comment>
<dbReference type="EMBL" id="BARU01020168">
    <property type="protein sequence ID" value="GAH60717.1"/>
    <property type="molecule type" value="Genomic_DNA"/>
</dbReference>
<evidence type="ECO:0000256" key="5">
    <source>
        <dbReference type="ARBA" id="ARBA00023136"/>
    </source>
</evidence>
<sequence length="196" mass="20734">MIRSPRAFLSPKIYLAVMATVPFTGIMALGLAFVITSGEIDLSFPSVMAVSGFIFTTAFFATGSAVLALVVALIMGLAAGFLNGVLVTKIGVHSIVATIGMMFLWRGVVYVASQGAAQGLGAVRDTALYSALVGRVGGVIPAQFLWMLLIVVVSWFILNRHRFGNDVYFVGDNESSAKVMGINIGRTKMFVFALAG</sequence>
<organism evidence="7">
    <name type="scientific">marine sediment metagenome</name>
    <dbReference type="NCBI Taxonomy" id="412755"/>
    <lineage>
        <taxon>unclassified sequences</taxon>
        <taxon>metagenomes</taxon>
        <taxon>ecological metagenomes</taxon>
    </lineage>
</organism>
<keyword evidence="5 6" id="KW-0472">Membrane</keyword>
<feature type="non-terminal residue" evidence="7">
    <location>
        <position position="196"/>
    </location>
</feature>
<feature type="transmembrane region" description="Helical" evidence="6">
    <location>
        <begin position="90"/>
        <end position="112"/>
    </location>
</feature>